<keyword evidence="3" id="KW-0326">Glycosidase</keyword>
<dbReference type="GO" id="GO:0008422">
    <property type="term" value="F:beta-glucosidase activity"/>
    <property type="evidence" value="ECO:0007669"/>
    <property type="project" value="TreeGrafter"/>
</dbReference>
<dbReference type="GO" id="GO:0005829">
    <property type="term" value="C:cytosol"/>
    <property type="evidence" value="ECO:0007669"/>
    <property type="project" value="TreeGrafter"/>
</dbReference>
<reference evidence="5 6" key="1">
    <citation type="submission" date="2016-11" db="EMBL/GenBank/DDBJ databases">
        <authorList>
            <person name="Jaros S."/>
            <person name="Januszkiewicz K."/>
            <person name="Wedrychowicz H."/>
        </authorList>
    </citation>
    <scope>NUCLEOTIDE SEQUENCE [LARGE SCALE GENOMIC DNA]</scope>
    <source>
        <strain evidence="5 6">DSM 15929</strain>
    </source>
</reference>
<dbReference type="AlphaFoldDB" id="A0A1M6Z6Z9"/>
<accession>A0A1M6Z6Z9</accession>
<dbReference type="Pfam" id="PF00232">
    <property type="entry name" value="Glyco_hydro_1"/>
    <property type="match status" value="1"/>
</dbReference>
<proteinExistence type="inferred from homology"/>
<dbReference type="OrthoDB" id="9808275at2"/>
<dbReference type="Proteomes" id="UP000184386">
    <property type="component" value="Unassembled WGS sequence"/>
</dbReference>
<evidence type="ECO:0000256" key="2">
    <source>
        <dbReference type="ARBA" id="ARBA00022801"/>
    </source>
</evidence>
<dbReference type="RefSeq" id="WP_073279268.1">
    <property type="nucleotide sequence ID" value="NZ_FRAC01000028.1"/>
</dbReference>
<protein>
    <submittedName>
        <fullName evidence="5">6-phospho-beta-glucosidase</fullName>
    </submittedName>
</protein>
<name>A0A1M6Z6Z9_9FIRM</name>
<keyword evidence="2" id="KW-0378">Hydrolase</keyword>
<dbReference type="InterPro" id="IPR001360">
    <property type="entry name" value="Glyco_hydro_1"/>
</dbReference>
<sequence>MKKFPESFLWGGAIAASQADGAWQEGGKGVDTQDLRYFDTKWDKTRRTENRNINMTSEIFTKALAEKEDEHYPFRFGIDFYHTYKEDLALMEEMNMKIFRTSINWARIFPNGDDAEPNEEGLRFYKDLFMECHNRGMKVFATILHYNIPVHLVNEYGGWKNRKTIEFYVNYVETIAKGFGNLVDYWLPFNEINCSRFNPYNGCCIIKDQEKDYISTIFQCAHHQFVANALAIRKIHELLPGSKVGGMIARFTTYPLTCKPEDVMETILEENYKNYFYTDIMARGKYPSYTDRMFDSLKVAIQKVEGDDELLKANTVDFLAFSYYMSMTTTTDVQQEKASGNLVSGNKNPYLEASEWGWQIDPIGLRISLNQMYDRYQLPLFIAENGIGARDVLEEDGSIHDDYRIAYMREHVKQMKEAVSDGVDLLGYTAWGIVDIISCGTIEMSKRYGVIYVDQDETGHGSKKRYKKDSFSWYKKCIDSNGEDL</sequence>
<organism evidence="5 6">
    <name type="scientific">Anaerocolumna jejuensis DSM 15929</name>
    <dbReference type="NCBI Taxonomy" id="1121322"/>
    <lineage>
        <taxon>Bacteria</taxon>
        <taxon>Bacillati</taxon>
        <taxon>Bacillota</taxon>
        <taxon>Clostridia</taxon>
        <taxon>Lachnospirales</taxon>
        <taxon>Lachnospiraceae</taxon>
        <taxon>Anaerocolumna</taxon>
    </lineage>
</organism>
<dbReference type="PANTHER" id="PTHR10353">
    <property type="entry name" value="GLYCOSYL HYDROLASE"/>
    <property type="match status" value="1"/>
</dbReference>
<evidence type="ECO:0000256" key="3">
    <source>
        <dbReference type="ARBA" id="ARBA00023295"/>
    </source>
</evidence>
<dbReference type="STRING" id="1121322.SAMN02745136_04487"/>
<dbReference type="InterPro" id="IPR017853">
    <property type="entry name" value="GH"/>
</dbReference>
<dbReference type="EMBL" id="FRAC01000028">
    <property type="protein sequence ID" value="SHL26238.1"/>
    <property type="molecule type" value="Genomic_DNA"/>
</dbReference>
<dbReference type="GO" id="GO:0016052">
    <property type="term" value="P:carbohydrate catabolic process"/>
    <property type="evidence" value="ECO:0007669"/>
    <property type="project" value="TreeGrafter"/>
</dbReference>
<gene>
    <name evidence="5" type="ORF">SAMN02745136_04487</name>
</gene>
<dbReference type="PANTHER" id="PTHR10353:SF122">
    <property type="entry name" value="6-PHOSPHO-BETA-GLUCOSIDASE ASCB-RELATED"/>
    <property type="match status" value="1"/>
</dbReference>
<dbReference type="Gene3D" id="3.20.20.80">
    <property type="entry name" value="Glycosidases"/>
    <property type="match status" value="1"/>
</dbReference>
<evidence type="ECO:0000313" key="6">
    <source>
        <dbReference type="Proteomes" id="UP000184386"/>
    </source>
</evidence>
<comment type="similarity">
    <text evidence="1 4">Belongs to the glycosyl hydrolase 1 family.</text>
</comment>
<keyword evidence="6" id="KW-1185">Reference proteome</keyword>
<dbReference type="PRINTS" id="PR00131">
    <property type="entry name" value="GLHYDRLASE1"/>
</dbReference>
<evidence type="ECO:0000313" key="5">
    <source>
        <dbReference type="EMBL" id="SHL26238.1"/>
    </source>
</evidence>
<evidence type="ECO:0000256" key="4">
    <source>
        <dbReference type="RuleBase" id="RU003690"/>
    </source>
</evidence>
<evidence type="ECO:0000256" key="1">
    <source>
        <dbReference type="ARBA" id="ARBA00010838"/>
    </source>
</evidence>
<dbReference type="FunFam" id="3.20.20.80:FF:000004">
    <property type="entry name" value="Beta-glucosidase 6-phospho-beta-glucosidase"/>
    <property type="match status" value="1"/>
</dbReference>
<dbReference type="SUPFAM" id="SSF51445">
    <property type="entry name" value="(Trans)glycosidases"/>
    <property type="match status" value="1"/>
</dbReference>